<keyword evidence="3" id="KW-1185">Reference proteome</keyword>
<comment type="caution">
    <text evidence="2">The sequence shown here is derived from an EMBL/GenBank/DDBJ whole genome shotgun (WGS) entry which is preliminary data.</text>
</comment>
<evidence type="ECO:0000313" key="2">
    <source>
        <dbReference type="EMBL" id="GMH12957.1"/>
    </source>
</evidence>
<protein>
    <submittedName>
        <fullName evidence="2">Uncharacterized protein</fullName>
    </submittedName>
</protein>
<evidence type="ECO:0000313" key="3">
    <source>
        <dbReference type="Proteomes" id="UP001279734"/>
    </source>
</evidence>
<dbReference type="AlphaFoldDB" id="A0AAD3XPU2"/>
<feature type="region of interest" description="Disordered" evidence="1">
    <location>
        <begin position="1"/>
        <end position="27"/>
    </location>
</feature>
<evidence type="ECO:0000256" key="1">
    <source>
        <dbReference type="SAM" id="MobiDB-lite"/>
    </source>
</evidence>
<accession>A0AAD3XPU2</accession>
<proteinExistence type="predicted"/>
<sequence>MLEDTTLKNLDPDDGRGDRGSPSLVSPSANHNAHCVVIRHEVGHPLCSLVEFDLLSIEQPSIGHLTQPSLPTDVSATGNKLVDLDSTPESINRLTRKYSLADPVLVEPTLVCPRGSLDGDQQGGDLEAFRKSMLPLGLDNLALESFPTMESSMSEEVEFDEAEPMSVTLLPSPTPDASFLEGLKNLDGPPPDPLERTADRSSRTVRFGTGEVMEPVVFPSASDSMPLDVSTSLRSEPGQGIALPDSISALEVDSAISPLKTREGHDFPKSSSAKVVLNTEVGYQWKPVRRIINRTANPSKHTRSSKNLATLNSEVAVRTPSSPVPGEDPVGSLDSVHLDGHTVDNNSYHRKWRPAEEHPSSQNVVPVNSIGQRMAERCRMSLKIGRHSALCNSTAILNITVRLVVRIE</sequence>
<dbReference type="EMBL" id="BSYO01000012">
    <property type="protein sequence ID" value="GMH12957.1"/>
    <property type="molecule type" value="Genomic_DNA"/>
</dbReference>
<gene>
    <name evidence="2" type="ORF">Nepgr_014798</name>
</gene>
<organism evidence="2 3">
    <name type="scientific">Nepenthes gracilis</name>
    <name type="common">Slender pitcher plant</name>
    <dbReference type="NCBI Taxonomy" id="150966"/>
    <lineage>
        <taxon>Eukaryota</taxon>
        <taxon>Viridiplantae</taxon>
        <taxon>Streptophyta</taxon>
        <taxon>Embryophyta</taxon>
        <taxon>Tracheophyta</taxon>
        <taxon>Spermatophyta</taxon>
        <taxon>Magnoliopsida</taxon>
        <taxon>eudicotyledons</taxon>
        <taxon>Gunneridae</taxon>
        <taxon>Pentapetalae</taxon>
        <taxon>Caryophyllales</taxon>
        <taxon>Nepenthaceae</taxon>
        <taxon>Nepenthes</taxon>
    </lineage>
</organism>
<name>A0AAD3XPU2_NEPGR</name>
<dbReference type="Proteomes" id="UP001279734">
    <property type="component" value="Unassembled WGS sequence"/>
</dbReference>
<feature type="compositionally biased region" description="Basic and acidic residues" evidence="1">
    <location>
        <begin position="193"/>
        <end position="202"/>
    </location>
</feature>
<feature type="compositionally biased region" description="Basic and acidic residues" evidence="1">
    <location>
        <begin position="10"/>
        <end position="19"/>
    </location>
</feature>
<feature type="region of interest" description="Disordered" evidence="1">
    <location>
        <begin position="183"/>
        <end position="202"/>
    </location>
</feature>
<reference evidence="2" key="1">
    <citation type="submission" date="2023-05" db="EMBL/GenBank/DDBJ databases">
        <title>Nepenthes gracilis genome sequencing.</title>
        <authorList>
            <person name="Fukushima K."/>
        </authorList>
    </citation>
    <scope>NUCLEOTIDE SEQUENCE</scope>
    <source>
        <strain evidence="2">SING2019-196</strain>
    </source>
</reference>